<proteinExistence type="predicted"/>
<sequence length="144" mass="15004">MESVQKARRPREHAQTRPGATATGTPAQARPVESVESTVLAEPSGAGRTLTLALPLIKLRLQAPRLGAWEVGRVIGAARSVLPQGRLAYYGGLGALVVLGLVEWPVAAAIGVGTVIVQRARETGRADPDLGRPENADGRTITSG</sequence>
<accession>A0ABV8IIQ2</accession>
<gene>
    <name evidence="3" type="ORF">ACFOWE_31690</name>
</gene>
<dbReference type="Proteomes" id="UP001595850">
    <property type="component" value="Unassembled WGS sequence"/>
</dbReference>
<feature type="compositionally biased region" description="Basic residues" evidence="1">
    <location>
        <begin position="1"/>
        <end position="11"/>
    </location>
</feature>
<keyword evidence="2" id="KW-0812">Transmembrane</keyword>
<feature type="compositionally biased region" description="Basic and acidic residues" evidence="1">
    <location>
        <begin position="125"/>
        <end position="137"/>
    </location>
</feature>
<dbReference type="EMBL" id="JBHSBM010000071">
    <property type="protein sequence ID" value="MFC4062877.1"/>
    <property type="molecule type" value="Genomic_DNA"/>
</dbReference>
<feature type="region of interest" description="Disordered" evidence="1">
    <location>
        <begin position="1"/>
        <end position="33"/>
    </location>
</feature>
<keyword evidence="2" id="KW-1133">Transmembrane helix</keyword>
<dbReference type="RefSeq" id="WP_377294388.1">
    <property type="nucleotide sequence ID" value="NZ_JBHSBM010000071.1"/>
</dbReference>
<feature type="transmembrane region" description="Helical" evidence="2">
    <location>
        <begin position="89"/>
        <end position="117"/>
    </location>
</feature>
<evidence type="ECO:0000256" key="2">
    <source>
        <dbReference type="SAM" id="Phobius"/>
    </source>
</evidence>
<evidence type="ECO:0000256" key="1">
    <source>
        <dbReference type="SAM" id="MobiDB-lite"/>
    </source>
</evidence>
<name>A0ABV8IIQ2_9ACTN</name>
<reference evidence="4" key="1">
    <citation type="journal article" date="2019" name="Int. J. Syst. Evol. Microbiol.">
        <title>The Global Catalogue of Microorganisms (GCM) 10K type strain sequencing project: providing services to taxonomists for standard genome sequencing and annotation.</title>
        <authorList>
            <consortium name="The Broad Institute Genomics Platform"/>
            <consortium name="The Broad Institute Genome Sequencing Center for Infectious Disease"/>
            <person name="Wu L."/>
            <person name="Ma J."/>
        </authorList>
    </citation>
    <scope>NUCLEOTIDE SEQUENCE [LARGE SCALE GENOMIC DNA]</scope>
    <source>
        <strain evidence="4">TBRC 4489</strain>
    </source>
</reference>
<protein>
    <submittedName>
        <fullName evidence="3">Uncharacterized protein</fullName>
    </submittedName>
</protein>
<keyword evidence="2" id="KW-0472">Membrane</keyword>
<keyword evidence="4" id="KW-1185">Reference proteome</keyword>
<organism evidence="3 4">
    <name type="scientific">Planomonospora corallina</name>
    <dbReference type="NCBI Taxonomy" id="1806052"/>
    <lineage>
        <taxon>Bacteria</taxon>
        <taxon>Bacillati</taxon>
        <taxon>Actinomycetota</taxon>
        <taxon>Actinomycetes</taxon>
        <taxon>Streptosporangiales</taxon>
        <taxon>Streptosporangiaceae</taxon>
        <taxon>Planomonospora</taxon>
    </lineage>
</organism>
<comment type="caution">
    <text evidence="3">The sequence shown here is derived from an EMBL/GenBank/DDBJ whole genome shotgun (WGS) entry which is preliminary data.</text>
</comment>
<evidence type="ECO:0000313" key="3">
    <source>
        <dbReference type="EMBL" id="MFC4062877.1"/>
    </source>
</evidence>
<feature type="compositionally biased region" description="Low complexity" evidence="1">
    <location>
        <begin position="16"/>
        <end position="30"/>
    </location>
</feature>
<feature type="region of interest" description="Disordered" evidence="1">
    <location>
        <begin position="125"/>
        <end position="144"/>
    </location>
</feature>
<evidence type="ECO:0000313" key="4">
    <source>
        <dbReference type="Proteomes" id="UP001595850"/>
    </source>
</evidence>